<dbReference type="GO" id="GO:0046813">
    <property type="term" value="P:receptor-mediated virion attachment to host cell"/>
    <property type="evidence" value="ECO:0007669"/>
    <property type="project" value="TreeGrafter"/>
</dbReference>
<evidence type="ECO:0008006" key="6">
    <source>
        <dbReference type="Google" id="ProtNLM"/>
    </source>
</evidence>
<dbReference type="PROSITE" id="PS50005">
    <property type="entry name" value="TPR"/>
    <property type="match status" value="3"/>
</dbReference>
<keyword evidence="2 3" id="KW-0802">TPR repeat</keyword>
<dbReference type="InterPro" id="IPR019734">
    <property type="entry name" value="TPR_rpt"/>
</dbReference>
<proteinExistence type="predicted"/>
<keyword evidence="5" id="KW-1185">Reference proteome</keyword>
<evidence type="ECO:0000313" key="4">
    <source>
        <dbReference type="EMBL" id="CAI4033489.1"/>
    </source>
</evidence>
<dbReference type="Gene3D" id="1.25.40.10">
    <property type="entry name" value="Tetratricopeptide repeat domain"/>
    <property type="match status" value="3"/>
</dbReference>
<dbReference type="SUPFAM" id="SSF81901">
    <property type="entry name" value="HCP-like"/>
    <property type="match status" value="1"/>
</dbReference>
<organism evidence="4 5">
    <name type="scientific">Nitrospira tepida</name>
    <dbReference type="NCBI Taxonomy" id="2973512"/>
    <lineage>
        <taxon>Bacteria</taxon>
        <taxon>Pseudomonadati</taxon>
        <taxon>Nitrospirota</taxon>
        <taxon>Nitrospiria</taxon>
        <taxon>Nitrospirales</taxon>
        <taxon>Nitrospiraceae</taxon>
        <taxon>Nitrospira</taxon>
    </lineage>
</organism>
<dbReference type="PANTHER" id="PTHR44858:SF1">
    <property type="entry name" value="UDP-N-ACETYLGLUCOSAMINE--PEPTIDE N-ACETYLGLUCOSAMINYLTRANSFERASE SPINDLY-RELATED"/>
    <property type="match status" value="1"/>
</dbReference>
<dbReference type="InterPro" id="IPR011990">
    <property type="entry name" value="TPR-like_helical_dom_sf"/>
</dbReference>
<dbReference type="PANTHER" id="PTHR44858">
    <property type="entry name" value="TETRATRICOPEPTIDE REPEAT PROTEIN 6"/>
    <property type="match status" value="1"/>
</dbReference>
<dbReference type="KEGG" id="nti:DNFV4_03925"/>
<dbReference type="EMBL" id="OX365700">
    <property type="protein sequence ID" value="CAI4033489.1"/>
    <property type="molecule type" value="Genomic_DNA"/>
</dbReference>
<feature type="repeat" description="TPR" evidence="3">
    <location>
        <begin position="84"/>
        <end position="117"/>
    </location>
</feature>
<feature type="repeat" description="TPR" evidence="3">
    <location>
        <begin position="118"/>
        <end position="151"/>
    </location>
</feature>
<accession>A0AA86N2J6</accession>
<dbReference type="InterPro" id="IPR050498">
    <property type="entry name" value="Ycf3"/>
</dbReference>
<gene>
    <name evidence="4" type="ORF">DNFV4_03925</name>
</gene>
<keyword evidence="1" id="KW-0677">Repeat</keyword>
<dbReference type="Pfam" id="PF13414">
    <property type="entry name" value="TPR_11"/>
    <property type="match status" value="1"/>
</dbReference>
<evidence type="ECO:0000256" key="1">
    <source>
        <dbReference type="ARBA" id="ARBA00022737"/>
    </source>
</evidence>
<protein>
    <recommendedName>
        <fullName evidence="6">Tetratricopeptide repeat protein</fullName>
    </recommendedName>
</protein>
<name>A0AA86N2J6_9BACT</name>
<evidence type="ECO:0000256" key="2">
    <source>
        <dbReference type="ARBA" id="ARBA00022803"/>
    </source>
</evidence>
<dbReference type="RefSeq" id="WP_289270741.1">
    <property type="nucleotide sequence ID" value="NZ_OX365700.1"/>
</dbReference>
<dbReference type="Pfam" id="PF13432">
    <property type="entry name" value="TPR_16"/>
    <property type="match status" value="2"/>
</dbReference>
<reference evidence="4" key="1">
    <citation type="submission" date="2022-10" db="EMBL/GenBank/DDBJ databases">
        <authorList>
            <person name="Koch H."/>
        </authorList>
    </citation>
    <scope>NUCLEOTIDE SEQUENCE</scope>
    <source>
        <strain evidence="4">DNF</strain>
    </source>
</reference>
<evidence type="ECO:0000313" key="5">
    <source>
        <dbReference type="Proteomes" id="UP001179121"/>
    </source>
</evidence>
<dbReference type="AlphaFoldDB" id="A0AA86N2J6"/>
<sequence length="297" mass="33010">MIGLYFPMTCVLAGAMLGLGMLAGCRSQSALSFPTIAPGFPFQNNGPTTAVSYNARGVQRLQVRNVSGALEDFREAVRLEPENARFQLNFGWTLVLLQDYETALVALNRAVALNPNDPEAIWKRGVARRFLKDLGGAMDDYTQALELDPASVGARANRASLQLMLGHWKEAEEDFTLALKQGPNADFFAGRAEGRINLHDLIGANLDLSQAIELNSKDSTLYIRRAQVRSTLLDYPGALRDLDMAVELKPSEARYYWLRARLRHALHNHVGAQQDYESALRLDPTLRDKIPKSEEPI</sequence>
<dbReference type="SMART" id="SM00028">
    <property type="entry name" value="TPR"/>
    <property type="match status" value="6"/>
</dbReference>
<feature type="repeat" description="TPR" evidence="3">
    <location>
        <begin position="50"/>
        <end position="83"/>
    </location>
</feature>
<dbReference type="Proteomes" id="UP001179121">
    <property type="component" value="Chromosome"/>
</dbReference>
<dbReference type="GO" id="GO:0009279">
    <property type="term" value="C:cell outer membrane"/>
    <property type="evidence" value="ECO:0007669"/>
    <property type="project" value="TreeGrafter"/>
</dbReference>
<evidence type="ECO:0000256" key="3">
    <source>
        <dbReference type="PROSITE-ProRule" id="PRU00339"/>
    </source>
</evidence>